<name>A0A8H7SI01_9FUNG</name>
<dbReference type="Proteomes" id="UP000613177">
    <property type="component" value="Unassembled WGS sequence"/>
</dbReference>
<protein>
    <submittedName>
        <fullName evidence="1">Uncharacterized protein</fullName>
    </submittedName>
</protein>
<proteinExistence type="predicted"/>
<evidence type="ECO:0000313" key="1">
    <source>
        <dbReference type="EMBL" id="KAG2229637.1"/>
    </source>
</evidence>
<dbReference type="AlphaFoldDB" id="A0A8H7SI01"/>
<dbReference type="EMBL" id="JAEPRE010000256">
    <property type="protein sequence ID" value="KAG2229637.1"/>
    <property type="molecule type" value="Genomic_DNA"/>
</dbReference>
<accession>A0A8H7SI01</accession>
<reference evidence="1" key="1">
    <citation type="submission" date="2021-01" db="EMBL/GenBank/DDBJ databases">
        <title>Metabolic potential, ecology and presence of endohyphal bacteria is reflected in genomic diversity of Mucoromycotina.</title>
        <authorList>
            <person name="Muszewska A."/>
            <person name="Okrasinska A."/>
            <person name="Steczkiewicz K."/>
            <person name="Drgas O."/>
            <person name="Orlowska M."/>
            <person name="Perlinska-Lenart U."/>
            <person name="Aleksandrzak-Piekarczyk T."/>
            <person name="Szatraj K."/>
            <person name="Zielenkiewicz U."/>
            <person name="Pilsyk S."/>
            <person name="Malc E."/>
            <person name="Mieczkowski P."/>
            <person name="Kruszewska J.S."/>
            <person name="Biernat P."/>
            <person name="Pawlowska J."/>
        </authorList>
    </citation>
    <scope>NUCLEOTIDE SEQUENCE</scope>
    <source>
        <strain evidence="1">WA0000018081</strain>
    </source>
</reference>
<comment type="caution">
    <text evidence="1">The sequence shown here is derived from an EMBL/GenBank/DDBJ whole genome shotgun (WGS) entry which is preliminary data.</text>
</comment>
<evidence type="ECO:0000313" key="2">
    <source>
        <dbReference type="Proteomes" id="UP000613177"/>
    </source>
</evidence>
<organism evidence="1 2">
    <name type="scientific">Thamnidium elegans</name>
    <dbReference type="NCBI Taxonomy" id="101142"/>
    <lineage>
        <taxon>Eukaryota</taxon>
        <taxon>Fungi</taxon>
        <taxon>Fungi incertae sedis</taxon>
        <taxon>Mucoromycota</taxon>
        <taxon>Mucoromycotina</taxon>
        <taxon>Mucoromycetes</taxon>
        <taxon>Mucorales</taxon>
        <taxon>Mucorineae</taxon>
        <taxon>Mucoraceae</taxon>
        <taxon>Thamnidium</taxon>
    </lineage>
</organism>
<gene>
    <name evidence="1" type="ORF">INT48_001244</name>
</gene>
<sequence>MTTFITYACYNVVKVGRWAPLIYELDNRQYDVLTSPTSAATLTSKQQTGVWKFTRRDKEHQCNDNKKGDICIQELKESSLAGKCFKNTSHIEMMKDVCTILNGDWFLNPKLRYCVSALLAGAILVEKYKVPS</sequence>
<keyword evidence="2" id="KW-1185">Reference proteome</keyword>